<dbReference type="SMART" id="SM00896">
    <property type="entry name" value="FDX-ACB"/>
    <property type="match status" value="1"/>
</dbReference>
<evidence type="ECO:0000259" key="11">
    <source>
        <dbReference type="PROSITE" id="PS51483"/>
    </source>
</evidence>
<dbReference type="PROSITE" id="PS51483">
    <property type="entry name" value="B5"/>
    <property type="match status" value="1"/>
</dbReference>
<keyword evidence="3 12" id="KW-0436">Ligase</keyword>
<dbReference type="RefSeq" id="YP_009399809.1">
    <property type="nucleotide sequence ID" value="NC_035298.1"/>
</dbReference>
<dbReference type="SMART" id="SM00874">
    <property type="entry name" value="B5"/>
    <property type="match status" value="1"/>
</dbReference>
<sequence length="657" mass="77428">MKLSWKLLSYFIDLNNIQFEEFKEKLTLSGIEIDNLINETDKDKRILELGITTNRQEIVSIANLAKEVSIILNLPLKIYNINFFKYLGYKGLYQYAINEKLLRDIEYIGIHHITNIKLNSKPEWLTEQLNRHGIQSTEILRDIQEYIKIKWGYIFYVLETINTHELLNSKMSSINSKILKQILENKPEINTENNQIINNRLKILVFLIPKNTKCINSSINIEYYINAYLDTIQLITTFTKCTLGKLYQINKIKQNKTLKIKIHKNEINQTLGTINKQNYKFLSRENIQNTLKQLDFFPYYNKYLQMFIVNVPNYRKHDIRRKIDIVEEIGRIYGFKNFSGKNIMKSYQGHFSKLSINVKKIRKILRYLGLNEIINCCLINNYANHNNNIKIYNPVTEDQTELRNNITSNLIVNYNNNINNKNNLVETFEIGKVFEKNSKDQYIEKLSLGGIICNEHFIQKTWSDRPENVSLLHVKGIIETFIENLDAKVTLKKISNNHNVNTIQNIQYFLEAGQEIGIYDLTEDEIIGVIGKLNKKYTRNTNKHNVYLFELDLHKLNQTIIGKTHINHLIKNYSRYPSVTRDISVRVTENVNINLIREKILSTNKLLIESTEIFNEYINKESKSRFIGLRITYRANNRTLNSEDIINIDKQLQEFIE</sequence>
<dbReference type="InterPro" id="IPR041616">
    <property type="entry name" value="PheRS_beta_core"/>
</dbReference>
<dbReference type="InterPro" id="IPR009061">
    <property type="entry name" value="DNA-bd_dom_put_sf"/>
</dbReference>
<dbReference type="Pfam" id="PF03484">
    <property type="entry name" value="B5"/>
    <property type="match status" value="1"/>
</dbReference>
<organism evidence="12">
    <name type="scientific">Digenea simplex</name>
    <name type="common">Marine red alga</name>
    <name type="synonym">Conferva simplex</name>
    <dbReference type="NCBI Taxonomy" id="945030"/>
    <lineage>
        <taxon>Eukaryota</taxon>
        <taxon>Rhodophyta</taxon>
        <taxon>Florideophyceae</taxon>
        <taxon>Rhodymeniophycidae</taxon>
        <taxon>Ceramiales</taxon>
        <taxon>Rhodomelaceae</taxon>
        <taxon>Polysiphonioideae</taxon>
        <taxon>Digenea</taxon>
    </lineage>
</organism>
<name>A0A1Z1MU53_DIGSM</name>
<dbReference type="Gene3D" id="3.30.56.10">
    <property type="match status" value="2"/>
</dbReference>
<evidence type="ECO:0000259" key="10">
    <source>
        <dbReference type="PROSITE" id="PS51447"/>
    </source>
</evidence>
<keyword evidence="4" id="KW-0479">Metal-binding</keyword>
<feature type="domain" description="B5" evidence="11">
    <location>
        <begin position="255"/>
        <end position="340"/>
    </location>
</feature>
<feature type="domain" description="FDX-ACB" evidence="10">
    <location>
        <begin position="574"/>
        <end position="657"/>
    </location>
</feature>
<evidence type="ECO:0000256" key="8">
    <source>
        <dbReference type="ARBA" id="ARBA00022917"/>
    </source>
</evidence>
<evidence type="ECO:0000256" key="4">
    <source>
        <dbReference type="ARBA" id="ARBA00022723"/>
    </source>
</evidence>
<dbReference type="EC" id="6.1.1.20" evidence="2"/>
<keyword evidence="5" id="KW-0547">Nucleotide-binding</keyword>
<dbReference type="GO" id="GO:0006432">
    <property type="term" value="P:phenylalanyl-tRNA aminoacylation"/>
    <property type="evidence" value="ECO:0007669"/>
    <property type="project" value="InterPro"/>
</dbReference>
<dbReference type="Pfam" id="PF03147">
    <property type="entry name" value="FDX-ACB"/>
    <property type="match status" value="1"/>
</dbReference>
<keyword evidence="6" id="KW-0067">ATP-binding</keyword>
<keyword evidence="12" id="KW-0150">Chloroplast</keyword>
<dbReference type="GeneID" id="33362329"/>
<dbReference type="GO" id="GO:0004826">
    <property type="term" value="F:phenylalanine-tRNA ligase activity"/>
    <property type="evidence" value="ECO:0007669"/>
    <property type="project" value="UniProtKB-EC"/>
</dbReference>
<accession>A0A1Z1MU53</accession>
<evidence type="ECO:0000256" key="9">
    <source>
        <dbReference type="ARBA" id="ARBA00023146"/>
    </source>
</evidence>
<evidence type="ECO:0000313" key="12">
    <source>
        <dbReference type="EMBL" id="ARW69628.1"/>
    </source>
</evidence>
<keyword evidence="9" id="KW-0030">Aminoacyl-tRNA synthetase</keyword>
<dbReference type="SUPFAM" id="SSF55681">
    <property type="entry name" value="Class II aaRS and biotin synthetases"/>
    <property type="match status" value="1"/>
</dbReference>
<keyword evidence="8" id="KW-0648">Protein biosynthesis</keyword>
<dbReference type="GO" id="GO:0005524">
    <property type="term" value="F:ATP binding"/>
    <property type="evidence" value="ECO:0007669"/>
    <property type="project" value="UniProtKB-KW"/>
</dbReference>
<dbReference type="PANTHER" id="PTHR10947">
    <property type="entry name" value="PHENYLALANYL-TRNA SYNTHETASE BETA CHAIN AND LEUCINE-RICH REPEAT-CONTAINING PROTEIN 47"/>
    <property type="match status" value="1"/>
</dbReference>
<dbReference type="Gene3D" id="3.30.930.10">
    <property type="entry name" value="Bira Bifunctional Protein, Domain 2"/>
    <property type="match status" value="1"/>
</dbReference>
<evidence type="ECO:0000256" key="7">
    <source>
        <dbReference type="ARBA" id="ARBA00022842"/>
    </source>
</evidence>
<evidence type="ECO:0000256" key="5">
    <source>
        <dbReference type="ARBA" id="ARBA00022741"/>
    </source>
</evidence>
<comment type="cofactor">
    <cofactor evidence="1">
        <name>Mg(2+)</name>
        <dbReference type="ChEBI" id="CHEBI:18420"/>
    </cofactor>
</comment>
<dbReference type="InterPro" id="IPR005147">
    <property type="entry name" value="tRNA_synthase_B5-dom"/>
</dbReference>
<dbReference type="EMBL" id="MF101465">
    <property type="protein sequence ID" value="ARW69628.1"/>
    <property type="molecule type" value="Genomic_DNA"/>
</dbReference>
<dbReference type="Pfam" id="PF17759">
    <property type="entry name" value="tRNA_synthFbeta"/>
    <property type="match status" value="1"/>
</dbReference>
<evidence type="ECO:0000256" key="2">
    <source>
        <dbReference type="ARBA" id="ARBA00012814"/>
    </source>
</evidence>
<reference evidence="12" key="1">
    <citation type="journal article" date="2017" name="J. Phycol.">
        <title>Analysis of chloroplast genomes and a supermatrix inform reclassification of the Rhodomelaceae (Rhodophyta).</title>
        <authorList>
            <person name="Diaz-Tapia P."/>
            <person name="Maggs C.A."/>
            <person name="West J.A."/>
            <person name="Verbruggen H."/>
        </authorList>
    </citation>
    <scope>NUCLEOTIDE SEQUENCE</scope>
    <source>
        <strain evidence="12">PD1820</strain>
    </source>
</reference>
<dbReference type="AlphaFoldDB" id="A0A1Z1MU53"/>
<dbReference type="InterPro" id="IPR045060">
    <property type="entry name" value="Phe-tRNA-ligase_IIc_bsu"/>
</dbReference>
<gene>
    <name evidence="12" type="primary">syfB</name>
</gene>
<evidence type="ECO:0000256" key="3">
    <source>
        <dbReference type="ARBA" id="ARBA00022598"/>
    </source>
</evidence>
<dbReference type="SUPFAM" id="SSF46955">
    <property type="entry name" value="Putative DNA-binding domain"/>
    <property type="match status" value="2"/>
</dbReference>
<keyword evidence="12" id="KW-0934">Plastid</keyword>
<dbReference type="InterPro" id="IPR036690">
    <property type="entry name" value="Fdx_antiC-bd_sf"/>
</dbReference>
<dbReference type="InterPro" id="IPR045864">
    <property type="entry name" value="aa-tRNA-synth_II/BPL/LPL"/>
</dbReference>
<dbReference type="InterPro" id="IPR020825">
    <property type="entry name" value="Phe-tRNA_synthase-like_B3/B4"/>
</dbReference>
<protein>
    <recommendedName>
        <fullName evidence="2">phenylalanine--tRNA ligase</fullName>
        <ecNumber evidence="2">6.1.1.20</ecNumber>
    </recommendedName>
</protein>
<dbReference type="PANTHER" id="PTHR10947:SF0">
    <property type="entry name" value="PHENYLALANINE--TRNA LIGASE BETA SUBUNIT"/>
    <property type="match status" value="1"/>
</dbReference>
<proteinExistence type="predicted"/>
<dbReference type="GO" id="GO:0009328">
    <property type="term" value="C:phenylalanine-tRNA ligase complex"/>
    <property type="evidence" value="ECO:0007669"/>
    <property type="project" value="TreeGrafter"/>
</dbReference>
<dbReference type="PROSITE" id="PS51447">
    <property type="entry name" value="FDX_ACB"/>
    <property type="match status" value="1"/>
</dbReference>
<dbReference type="InterPro" id="IPR005121">
    <property type="entry name" value="Fdx_antiC-bd"/>
</dbReference>
<dbReference type="GO" id="GO:0000287">
    <property type="term" value="F:magnesium ion binding"/>
    <property type="evidence" value="ECO:0007669"/>
    <property type="project" value="InterPro"/>
</dbReference>
<dbReference type="SUPFAM" id="SSF54991">
    <property type="entry name" value="Anticodon-binding domain of PheRS"/>
    <property type="match status" value="1"/>
</dbReference>
<evidence type="ECO:0000256" key="6">
    <source>
        <dbReference type="ARBA" id="ARBA00022840"/>
    </source>
</evidence>
<dbReference type="Gene3D" id="3.30.70.380">
    <property type="entry name" value="Ferrodoxin-fold anticodon-binding domain"/>
    <property type="match status" value="1"/>
</dbReference>
<evidence type="ECO:0000256" key="1">
    <source>
        <dbReference type="ARBA" id="ARBA00001946"/>
    </source>
</evidence>
<keyword evidence="7" id="KW-0460">Magnesium</keyword>
<dbReference type="GO" id="GO:0003723">
    <property type="term" value="F:RNA binding"/>
    <property type="evidence" value="ECO:0007669"/>
    <property type="project" value="InterPro"/>
</dbReference>
<dbReference type="Gene3D" id="3.50.40.10">
    <property type="entry name" value="Phenylalanyl-trna Synthetase, Chain B, domain 3"/>
    <property type="match status" value="1"/>
</dbReference>
<geneLocation type="chloroplast" evidence="12"/>